<keyword evidence="1" id="KW-0805">Transcription regulation</keyword>
<proteinExistence type="predicted"/>
<dbReference type="SUPFAM" id="SSF46689">
    <property type="entry name" value="Homeodomain-like"/>
    <property type="match status" value="1"/>
</dbReference>
<dbReference type="PROSITE" id="PS50977">
    <property type="entry name" value="HTH_TETR_2"/>
    <property type="match status" value="1"/>
</dbReference>
<evidence type="ECO:0000256" key="2">
    <source>
        <dbReference type="ARBA" id="ARBA00023125"/>
    </source>
</evidence>
<evidence type="ECO:0000256" key="3">
    <source>
        <dbReference type="ARBA" id="ARBA00023163"/>
    </source>
</evidence>
<dbReference type="GO" id="GO:0003677">
    <property type="term" value="F:DNA binding"/>
    <property type="evidence" value="ECO:0007669"/>
    <property type="project" value="UniProtKB-UniRule"/>
</dbReference>
<dbReference type="InterPro" id="IPR011075">
    <property type="entry name" value="TetR_C"/>
</dbReference>
<dbReference type="InterPro" id="IPR001647">
    <property type="entry name" value="HTH_TetR"/>
</dbReference>
<gene>
    <name evidence="6" type="ORF">LPB137_04815</name>
</gene>
<sequence>MSTVREKLIDATFHEVFSTGYSAASLANILKRAEVKKGAMYHYFPSKKDMVLAMIDEKLEQRTKNKWETILNEDGNLIDILISILQDTKSFNLIEGCPLGNLLQEHLNQDEDFTNILNSILNKWKEIFISILNKAKQKNQINQNTNTQQCATFLIASIEGAILLSKKSQDNQDFEDCMIQLINYINTLR</sequence>
<dbReference type="AlphaFoldDB" id="A0A1P8KKZ1"/>
<evidence type="ECO:0000313" key="6">
    <source>
        <dbReference type="EMBL" id="APW65211.1"/>
    </source>
</evidence>
<dbReference type="Pfam" id="PF16925">
    <property type="entry name" value="TetR_C_13"/>
    <property type="match status" value="1"/>
</dbReference>
<dbReference type="KEGG" id="alp:LPB137_04815"/>
<keyword evidence="7" id="KW-1185">Reference proteome</keyword>
<evidence type="ECO:0000256" key="1">
    <source>
        <dbReference type="ARBA" id="ARBA00023015"/>
    </source>
</evidence>
<dbReference type="EMBL" id="CP019070">
    <property type="protein sequence ID" value="APW65211.1"/>
    <property type="molecule type" value="Genomic_DNA"/>
</dbReference>
<feature type="domain" description="HTH tetR-type" evidence="5">
    <location>
        <begin position="2"/>
        <end position="62"/>
    </location>
</feature>
<dbReference type="STRING" id="1850254.LPB137_04815"/>
<evidence type="ECO:0000313" key="7">
    <source>
        <dbReference type="Proteomes" id="UP000186074"/>
    </source>
</evidence>
<dbReference type="Pfam" id="PF00440">
    <property type="entry name" value="TetR_N"/>
    <property type="match status" value="1"/>
</dbReference>
<dbReference type="InterPro" id="IPR036271">
    <property type="entry name" value="Tet_transcr_reg_TetR-rel_C_sf"/>
</dbReference>
<dbReference type="PANTHER" id="PTHR47506">
    <property type="entry name" value="TRANSCRIPTIONAL REGULATORY PROTEIN"/>
    <property type="match status" value="1"/>
</dbReference>
<dbReference type="PRINTS" id="PR00455">
    <property type="entry name" value="HTHTETR"/>
</dbReference>
<dbReference type="InterPro" id="IPR009057">
    <property type="entry name" value="Homeodomain-like_sf"/>
</dbReference>
<keyword evidence="2 4" id="KW-0238">DNA-binding</keyword>
<dbReference type="OrthoDB" id="9793734at2"/>
<dbReference type="SUPFAM" id="SSF48498">
    <property type="entry name" value="Tetracyclin repressor-like, C-terminal domain"/>
    <property type="match status" value="1"/>
</dbReference>
<dbReference type="PANTHER" id="PTHR47506:SF3">
    <property type="entry name" value="HTH-TYPE TRANSCRIPTIONAL REGULATOR LMRA"/>
    <property type="match status" value="1"/>
</dbReference>
<evidence type="ECO:0000256" key="4">
    <source>
        <dbReference type="PROSITE-ProRule" id="PRU00335"/>
    </source>
</evidence>
<dbReference type="RefSeq" id="WP_076085112.1">
    <property type="nucleotide sequence ID" value="NZ_CP019070.1"/>
</dbReference>
<dbReference type="Proteomes" id="UP000186074">
    <property type="component" value="Chromosome"/>
</dbReference>
<name>A0A1P8KKZ1_9BACT</name>
<dbReference type="Gene3D" id="1.10.357.10">
    <property type="entry name" value="Tetracycline Repressor, domain 2"/>
    <property type="match status" value="1"/>
</dbReference>
<organism evidence="6 7">
    <name type="scientific">Poseidonibacter parvus</name>
    <dbReference type="NCBI Taxonomy" id="1850254"/>
    <lineage>
        <taxon>Bacteria</taxon>
        <taxon>Pseudomonadati</taxon>
        <taxon>Campylobacterota</taxon>
        <taxon>Epsilonproteobacteria</taxon>
        <taxon>Campylobacterales</taxon>
        <taxon>Arcobacteraceae</taxon>
        <taxon>Poseidonibacter</taxon>
    </lineage>
</organism>
<evidence type="ECO:0000259" key="5">
    <source>
        <dbReference type="PROSITE" id="PS50977"/>
    </source>
</evidence>
<accession>A0A1P8KKZ1</accession>
<protein>
    <recommendedName>
        <fullName evidence="5">HTH tetR-type domain-containing protein</fullName>
    </recommendedName>
</protein>
<reference evidence="6 7" key="1">
    <citation type="submission" date="2017-01" db="EMBL/GenBank/DDBJ databases">
        <title>Genome sequencing of Arcobacter sp. LPB0137.</title>
        <authorList>
            <person name="Lee G.-W."/>
            <person name="Yi H."/>
        </authorList>
    </citation>
    <scope>NUCLEOTIDE SEQUENCE [LARGE SCALE GENOMIC DNA]</scope>
    <source>
        <strain evidence="6 7">LPB0137</strain>
    </source>
</reference>
<keyword evidence="3" id="KW-0804">Transcription</keyword>
<feature type="DNA-binding region" description="H-T-H motif" evidence="4">
    <location>
        <begin position="25"/>
        <end position="44"/>
    </location>
</feature>